<comment type="pathway">
    <text evidence="1">Secondary metabolite biosynthesis.</text>
</comment>
<dbReference type="SMART" id="SM01294">
    <property type="entry name" value="PKS_PP_betabranch"/>
    <property type="match status" value="1"/>
</dbReference>
<dbReference type="InterPro" id="IPR049552">
    <property type="entry name" value="PKS_DH_N"/>
</dbReference>
<dbReference type="STRING" id="1392250.A0A2I2G8X8"/>
<dbReference type="InterPro" id="IPR013217">
    <property type="entry name" value="Methyltransf_12"/>
</dbReference>
<dbReference type="InterPro" id="IPR014031">
    <property type="entry name" value="Ketoacyl_synth_C"/>
</dbReference>
<evidence type="ECO:0000256" key="1">
    <source>
        <dbReference type="ARBA" id="ARBA00005179"/>
    </source>
</evidence>
<dbReference type="InterPro" id="IPR041068">
    <property type="entry name" value="HTH_51"/>
</dbReference>
<evidence type="ECO:0000256" key="2">
    <source>
        <dbReference type="ARBA" id="ARBA00022450"/>
    </source>
</evidence>
<dbReference type="InterPro" id="IPR018201">
    <property type="entry name" value="Ketoacyl_synth_AS"/>
</dbReference>
<evidence type="ECO:0000313" key="12">
    <source>
        <dbReference type="Proteomes" id="UP000234275"/>
    </source>
</evidence>
<feature type="domain" description="Carrier" evidence="8">
    <location>
        <begin position="1766"/>
        <end position="1840"/>
    </location>
</feature>
<evidence type="ECO:0000256" key="5">
    <source>
        <dbReference type="ARBA" id="ARBA00023268"/>
    </source>
</evidence>
<feature type="compositionally biased region" description="Basic and acidic residues" evidence="7">
    <location>
        <begin position="1748"/>
        <end position="1757"/>
    </location>
</feature>
<name>A0A2I2G8X8_9EURO</name>
<dbReference type="VEuPathDB" id="FungiDB:P170DRAFT_426270"/>
<dbReference type="EMBL" id="MSFO01000004">
    <property type="protein sequence ID" value="PLB49342.1"/>
    <property type="molecule type" value="Genomic_DNA"/>
</dbReference>
<dbReference type="PANTHER" id="PTHR43775:SF21">
    <property type="entry name" value="NON-REDUCING POLYKETIDE SYNTHASE AUSA-RELATED"/>
    <property type="match status" value="1"/>
</dbReference>
<dbReference type="CDD" id="cd02440">
    <property type="entry name" value="AdoMet_MTases"/>
    <property type="match status" value="1"/>
</dbReference>
<dbReference type="Pfam" id="PF08242">
    <property type="entry name" value="Methyltransf_12"/>
    <property type="match status" value="1"/>
</dbReference>
<keyword evidence="3" id="KW-0597">Phosphoprotein</keyword>
<protein>
    <submittedName>
        <fullName evidence="11">BcPKS20, polyketide synthase</fullName>
    </submittedName>
</protein>
<reference evidence="11 12" key="1">
    <citation type="submission" date="2016-12" db="EMBL/GenBank/DDBJ databases">
        <title>The genomes of Aspergillus section Nigri reveals drivers in fungal speciation.</title>
        <authorList>
            <consortium name="DOE Joint Genome Institute"/>
            <person name="Vesth T.C."/>
            <person name="Nybo J."/>
            <person name="Theobald S."/>
            <person name="Brandl J."/>
            <person name="Frisvad J.C."/>
            <person name="Nielsen K.F."/>
            <person name="Lyhne E.K."/>
            <person name="Kogle M.E."/>
            <person name="Kuo A."/>
            <person name="Riley R."/>
            <person name="Clum A."/>
            <person name="Nolan M."/>
            <person name="Lipzen A."/>
            <person name="Salamov A."/>
            <person name="Henrissat B."/>
            <person name="Wiebenga A."/>
            <person name="De Vries R.P."/>
            <person name="Grigoriev I.V."/>
            <person name="Mortensen U.H."/>
            <person name="Andersen M.R."/>
            <person name="Baker S.E."/>
        </authorList>
    </citation>
    <scope>NUCLEOTIDE SEQUENCE [LARGE SCALE GENOMIC DNA]</scope>
    <source>
        <strain evidence="11 12">IBT 23096</strain>
    </source>
</reference>
<dbReference type="InterPro" id="IPR029063">
    <property type="entry name" value="SAM-dependent_MTases_sf"/>
</dbReference>
<dbReference type="GO" id="GO:0031177">
    <property type="term" value="F:phosphopantetheine binding"/>
    <property type="evidence" value="ECO:0007669"/>
    <property type="project" value="InterPro"/>
</dbReference>
<dbReference type="SUPFAM" id="SSF47336">
    <property type="entry name" value="ACP-like"/>
    <property type="match status" value="2"/>
</dbReference>
<feature type="region of interest" description="N-terminal hotdog fold" evidence="6">
    <location>
        <begin position="1418"/>
        <end position="1547"/>
    </location>
</feature>
<dbReference type="Gene3D" id="3.40.50.720">
    <property type="entry name" value="NAD(P)-binding Rossmann-like Domain"/>
    <property type="match status" value="1"/>
</dbReference>
<dbReference type="Gene3D" id="3.40.366.10">
    <property type="entry name" value="Malonyl-Coenzyme A Acyl Carrier Protein, domain 2"/>
    <property type="match status" value="1"/>
</dbReference>
<dbReference type="SUPFAM" id="SSF52151">
    <property type="entry name" value="FabD/lysophospholipase-like"/>
    <property type="match status" value="1"/>
</dbReference>
<dbReference type="InterPro" id="IPR014030">
    <property type="entry name" value="Ketoacyl_synth_N"/>
</dbReference>
<organism evidence="11 12">
    <name type="scientific">Aspergillus steynii IBT 23096</name>
    <dbReference type="NCBI Taxonomy" id="1392250"/>
    <lineage>
        <taxon>Eukaryota</taxon>
        <taxon>Fungi</taxon>
        <taxon>Dikarya</taxon>
        <taxon>Ascomycota</taxon>
        <taxon>Pezizomycotina</taxon>
        <taxon>Eurotiomycetes</taxon>
        <taxon>Eurotiomycetidae</taxon>
        <taxon>Eurotiales</taxon>
        <taxon>Aspergillaceae</taxon>
        <taxon>Aspergillus</taxon>
        <taxon>Aspergillus subgen. Circumdati</taxon>
    </lineage>
</organism>
<dbReference type="InterPro" id="IPR042104">
    <property type="entry name" value="PKS_dehydratase_sf"/>
</dbReference>
<dbReference type="InterPro" id="IPR020806">
    <property type="entry name" value="PKS_PP-bd"/>
</dbReference>
<dbReference type="SUPFAM" id="SSF51735">
    <property type="entry name" value="NAD(P)-binding Rossmann-fold domains"/>
    <property type="match status" value="2"/>
</dbReference>
<dbReference type="PROSITE" id="PS52004">
    <property type="entry name" value="KS3_2"/>
    <property type="match status" value="1"/>
</dbReference>
<dbReference type="CDD" id="cd00833">
    <property type="entry name" value="PKS"/>
    <property type="match status" value="1"/>
</dbReference>
<dbReference type="InterPro" id="IPR009081">
    <property type="entry name" value="PP-bd_ACP"/>
</dbReference>
<dbReference type="InterPro" id="IPR013968">
    <property type="entry name" value="PKS_KR"/>
</dbReference>
<feature type="region of interest" description="C-terminal hotdog fold" evidence="6">
    <location>
        <begin position="1570"/>
        <end position="1729"/>
    </location>
</feature>
<dbReference type="Gene3D" id="3.30.70.3290">
    <property type="match status" value="1"/>
</dbReference>
<evidence type="ECO:0000256" key="7">
    <source>
        <dbReference type="SAM" id="MobiDB-lite"/>
    </source>
</evidence>
<feature type="compositionally biased region" description="Polar residues" evidence="7">
    <location>
        <begin position="1950"/>
        <end position="1966"/>
    </location>
</feature>
<comment type="caution">
    <text evidence="11">The sequence shown here is derived from an EMBL/GenBank/DDBJ whole genome shotgun (WGS) entry which is preliminary data.</text>
</comment>
<dbReference type="PANTHER" id="PTHR43775">
    <property type="entry name" value="FATTY ACID SYNTHASE"/>
    <property type="match status" value="1"/>
</dbReference>
<feature type="active site" description="Proton acceptor; for dehydratase activity" evidence="6">
    <location>
        <position position="1451"/>
    </location>
</feature>
<dbReference type="Proteomes" id="UP000234275">
    <property type="component" value="Unassembled WGS sequence"/>
</dbReference>
<dbReference type="InterPro" id="IPR057326">
    <property type="entry name" value="KR_dom"/>
</dbReference>
<dbReference type="Pfam" id="PF08659">
    <property type="entry name" value="KR"/>
    <property type="match status" value="1"/>
</dbReference>
<dbReference type="InterPro" id="IPR016035">
    <property type="entry name" value="Acyl_Trfase/lysoPLipase"/>
</dbReference>
<keyword evidence="2" id="KW-0596">Phosphopantetheine</keyword>
<dbReference type="SUPFAM" id="SSF53901">
    <property type="entry name" value="Thiolase-like"/>
    <property type="match status" value="1"/>
</dbReference>
<dbReference type="Pfam" id="PF02801">
    <property type="entry name" value="Ketoacyl-synt_C"/>
    <property type="match status" value="1"/>
</dbReference>
<dbReference type="GeneID" id="36555400"/>
<feature type="active site" description="Proton donor; for dehydratase activity" evidence="6">
    <location>
        <position position="1634"/>
    </location>
</feature>
<dbReference type="InterPro" id="IPR001227">
    <property type="entry name" value="Ac_transferase_dom_sf"/>
</dbReference>
<dbReference type="InterPro" id="IPR049900">
    <property type="entry name" value="PKS_mFAS_DH"/>
</dbReference>
<dbReference type="Gene3D" id="3.40.50.1820">
    <property type="entry name" value="alpha/beta hydrolase"/>
    <property type="match status" value="1"/>
</dbReference>
<dbReference type="InterPro" id="IPR001031">
    <property type="entry name" value="Thioesterase"/>
</dbReference>
<dbReference type="Pfam" id="PF00109">
    <property type="entry name" value="ketoacyl-synt"/>
    <property type="match status" value="1"/>
</dbReference>
<dbReference type="CDD" id="cd05274">
    <property type="entry name" value="KR_FAS_SDR_x"/>
    <property type="match status" value="1"/>
</dbReference>
<evidence type="ECO:0000259" key="9">
    <source>
        <dbReference type="PROSITE" id="PS52004"/>
    </source>
</evidence>
<dbReference type="GO" id="GO:0004312">
    <property type="term" value="F:fatty acid synthase activity"/>
    <property type="evidence" value="ECO:0007669"/>
    <property type="project" value="TreeGrafter"/>
</dbReference>
<dbReference type="PROSITE" id="PS52019">
    <property type="entry name" value="PKS_MFAS_DH"/>
    <property type="match status" value="1"/>
</dbReference>
<dbReference type="Pfam" id="PF21089">
    <property type="entry name" value="PKS_DH_N"/>
    <property type="match status" value="1"/>
</dbReference>
<dbReference type="Gene3D" id="3.40.47.10">
    <property type="match status" value="1"/>
</dbReference>
<dbReference type="SUPFAM" id="SSF53474">
    <property type="entry name" value="alpha/beta-Hydrolases"/>
    <property type="match status" value="1"/>
</dbReference>
<evidence type="ECO:0000256" key="6">
    <source>
        <dbReference type="PROSITE-ProRule" id="PRU01363"/>
    </source>
</evidence>
<dbReference type="GO" id="GO:0004315">
    <property type="term" value="F:3-oxoacyl-[acyl-carrier-protein] synthase activity"/>
    <property type="evidence" value="ECO:0007669"/>
    <property type="project" value="InterPro"/>
</dbReference>
<dbReference type="InterPro" id="IPR036291">
    <property type="entry name" value="NAD(P)-bd_dom_sf"/>
</dbReference>
<dbReference type="InterPro" id="IPR020841">
    <property type="entry name" value="PKS_Beta-ketoAc_synthase_dom"/>
</dbReference>
<dbReference type="InterPro" id="IPR014043">
    <property type="entry name" value="Acyl_transferase_dom"/>
</dbReference>
<dbReference type="Pfam" id="PF00550">
    <property type="entry name" value="PP-binding"/>
    <property type="match status" value="1"/>
</dbReference>
<dbReference type="RefSeq" id="XP_024704644.1">
    <property type="nucleotide sequence ID" value="XM_024847701.1"/>
</dbReference>
<dbReference type="SMART" id="SM00825">
    <property type="entry name" value="PKS_KS"/>
    <property type="match status" value="1"/>
</dbReference>
<evidence type="ECO:0000313" key="11">
    <source>
        <dbReference type="EMBL" id="PLB49342.1"/>
    </source>
</evidence>
<evidence type="ECO:0000256" key="3">
    <source>
        <dbReference type="ARBA" id="ARBA00022553"/>
    </source>
</evidence>
<sequence>MTSDLFHRLHWTPATLAQEPLNFTKVVFVVDSPRTQESQSTRLLAAYQAELVSWGYATAVINNPLEIHDILTPGTATIIVHIPHVAHGCEGVYDAAIDSCASLIAIAQELVSRPGTTTKLFSIVADDDGISELGHAPLTGLARVLRMEIPDLFGGLLQLGTPSWGFPLSAIKYAQGFDVIRVCDEGEESVPQTASLQPLVLNGEGENELSSQLNSNSTYLITGGTKGIGLEIASWMVAHGARHLILVSRHGLEVSGAGGAASNHLVARIADMEAQGASVHVLAIDLGLPGAADTLRKAIDSLQQPDVKGVVHAAGTAGYHTLNACTPTDIQNVFASKVRGALSLDALFPPRTLDFFLLMSSVGQLVGFPGQLSYAPANAFLDGLATWRRREGDNTTSVQWTSWRGVGMVAQSRSVTRMVNQGNKERGLGDMPKEEALEALEHILALQTDNVAVVRALEVEADEPPRHPILKHITPRRKQKEYRDYPKHAVAVVAMACQTAAGETLDELWELLQSGQSTVREIDAVRFADAAGSPNRLWGNFLPDIERFDEKFFGKSRREAAAMDPHQRLMLQITYHAVEAAGWVGGEGMSPETHDPATSGHITGCFIGMNAPDYVVNLGSQPPSPYTGGGMMRSFVAGRLSHYFGWTGPSHTIDTACSSAMVAIHQACRAIQVGECTRAIAGGVNLIPNTALFDALRAGGFLSETGACKTFDARADGYCRGEAVGVVVLKPLETAVRDGDDIQGVLLSTGNNQNISNTSITNPVLESQSALYRDVLARAGVHPHDVSYVEAHGTGTRAGDPVEVQGIRQVLGGPDRRSILHIGAVKPNIGHSEAASGVISLIKVLLMLKHGKIPPQAHFRSLNPNIAALEPDRMAIPTSLRNWSSGERLAVVNSYGASGSNAAAVVGPPAARPYSTRPIRDAEFESWPIFLSAASKPSLLAYCTNLQQYVGNERNDFSLAQLAFALTAKVNRQLSVTFCTTAKSPVDDLHAQLGSPESHISRSEARPTVLLISGQNGSKTPAVKSLYDSSLLFRTRLQQCEETMLTLGLPSVVSSVLNGNGDADGHEDLVLRHAALFSIQYACGMAWIDSGVTPQAICGHSFGEWAALTISGALTLESGIKLVTGRAAIIEKLWGPDTGSMVAIEADLVSTNMTPVQHLQLLLEKHPNSQVEIACYNGPNNYVVAGSTQEIELLATYLQDQKSNVRSHGNRLRCKVLQGMHAYHSHMADPIVKACAELSASIPFQRPTLPFVSCHRSDDEDWERTSETAAIIPRNTRGPVHFGDAVQRIVTRLGPSCTFLEAGVGGPITAMAQSALAPAEHTFVAINGTHPRRSLAAATAALWKRDRAVQFWLFHRSQSVDYGTPHGTSLDLPPYQFEKHRHWTEYKKTRHLEANGRAEHTEQLCQNCQKNVADYPYIVCEGSPSQLSSGSKFTFHIHTRSQRYQQLVSGHVVVGNPLCPAGMYLEFAAHAVLMLRGGIEDGAQIVIGSLEIKAPLGLDTTRSVKCTLSQKQPETWRFDIFSIHGDPNDDRPISHGTGIIQCGKVRIDEEVSAAHKWPRISNLLENDPDTEALRGGMVYKVFASMAKYSAPYRGLRYLVGKGSEGAGEIEMPRAQLGLVAQAPNESVTDALLVDNFMQVAGIFVHSLRGADPEEADKTDATSYICTGMGIVRPLNGSPGSGGYRAYTKVVRDDGRVVVLDLFAFDRMSQQMIWSAQGLRFTRVPRSSLVKALTGANAVLLEDTPQRPSEQEIKHSVPEKPTPPRGDAILSGVQDVLSKCLDVPVADVKKESLLEELGTDSLVSPEILVGIAGRFDVDLSTSDLAAALDVASLCDIISSRLEAGCPADNASRPQDLERTEDSQNIVIRILSDALGLDPAEIDLGSRLEDLGSDSLIAPEIISSLKKALGVEISSVDFASVPDVISLCHLVGGSPARISSNSLSLSSSASNPDTPASDMSQEGSSNPGSMHAAFLQVRQNFDAHAGATGFAGYWKHVYPDQLRTVTTFIVEAFEKLGCPIRNFESGQALPAVQGTLPKYQREVTRLWQILAEGGIVTIQRHSKNPVYIRGVASLEKDHDSEEQSTRLCSDFPSYSAAHGLLALLGPHLAEYLTGKRDPIPPLFASDHGRRLLDGFYGHGPDIRAATQLLCDFLSAAIHSAGGEPFNVLEIGAGTGGTTKHLVPLLQATGLPFTYTFTDLSVSLVARAKKADFKGVPEMEFLKLNVEEEPPQELQGRYHAVVSSNCVHATRDIRQSLRNIHKLVRPHDGCVVLLELIQQLPWYDLVWGLLDGWWLFDDDRQYPLLTPWAWERTMRDSGFAHVDWSEGSSRESRTLRIIAGFAAHDEQQPCPAKATSMLLYRGPSSRSLFLAPDGAGYGTVFNPLGQLLARISPSMTVYALNSPFITAQPAPGHLPSVQGMAASYTAEIKRRQPKGPYLLGGYSFGGIVAYEAVRQLLEAGDEVEKLILLDVPCPTSSACMSDALVRYVSAITSPGDISLARKQLEQYQVTKLPGLNWPQTVLVSARDGVDGTHDNQEDRGFSVLPEHRRVTDWLLNGRTDDGPLGWEELMGPGNVKVIRADGHHYSMVLSSTKMDEWVLPLVELLDG</sequence>
<dbReference type="InterPro" id="IPR036736">
    <property type="entry name" value="ACP-like_sf"/>
</dbReference>
<accession>A0A2I2G8X8</accession>
<feature type="domain" description="PKS/mFAS DH" evidence="10">
    <location>
        <begin position="1418"/>
        <end position="1729"/>
    </location>
</feature>
<dbReference type="Pfam" id="PF00698">
    <property type="entry name" value="Acyl_transf_1"/>
    <property type="match status" value="1"/>
</dbReference>
<gene>
    <name evidence="11" type="ORF">P170DRAFT_426270</name>
</gene>
<dbReference type="GO" id="GO:0044550">
    <property type="term" value="P:secondary metabolite biosynthetic process"/>
    <property type="evidence" value="ECO:0007669"/>
    <property type="project" value="TreeGrafter"/>
</dbReference>
<dbReference type="OrthoDB" id="429813at2759"/>
<evidence type="ECO:0000259" key="10">
    <source>
        <dbReference type="PROSITE" id="PS52019"/>
    </source>
</evidence>
<dbReference type="InterPro" id="IPR029058">
    <property type="entry name" value="AB_hydrolase_fold"/>
</dbReference>
<dbReference type="Pfam" id="PF18558">
    <property type="entry name" value="HTH_51"/>
    <property type="match status" value="1"/>
</dbReference>
<keyword evidence="4" id="KW-0808">Transferase</keyword>
<dbReference type="InterPro" id="IPR016036">
    <property type="entry name" value="Malonyl_transacylase_ACP-bd"/>
</dbReference>
<dbReference type="SUPFAM" id="SSF55048">
    <property type="entry name" value="Probable ACP-binding domain of malonyl-CoA ACP transacylase"/>
    <property type="match status" value="1"/>
</dbReference>
<dbReference type="InterPro" id="IPR016039">
    <property type="entry name" value="Thiolase-like"/>
</dbReference>
<proteinExistence type="predicted"/>
<feature type="domain" description="Carrier" evidence="8">
    <location>
        <begin position="1859"/>
        <end position="1933"/>
    </location>
</feature>
<dbReference type="SMART" id="SM00827">
    <property type="entry name" value="PKS_AT"/>
    <property type="match status" value="1"/>
</dbReference>
<keyword evidence="5" id="KW-0511">Multifunctional enzyme</keyword>
<dbReference type="Gene3D" id="3.40.50.150">
    <property type="entry name" value="Vaccinia Virus protein VP39"/>
    <property type="match status" value="1"/>
</dbReference>
<keyword evidence="12" id="KW-1185">Reference proteome</keyword>
<dbReference type="Pfam" id="PF00975">
    <property type="entry name" value="Thioesterase"/>
    <property type="match status" value="1"/>
</dbReference>
<dbReference type="SUPFAM" id="SSF53335">
    <property type="entry name" value="S-adenosyl-L-methionine-dependent methyltransferases"/>
    <property type="match status" value="1"/>
</dbReference>
<dbReference type="Gene3D" id="3.10.129.110">
    <property type="entry name" value="Polyketide synthase dehydratase"/>
    <property type="match status" value="1"/>
</dbReference>
<evidence type="ECO:0000259" key="8">
    <source>
        <dbReference type="PROSITE" id="PS50075"/>
    </source>
</evidence>
<dbReference type="PROSITE" id="PS00606">
    <property type="entry name" value="KS3_1"/>
    <property type="match status" value="1"/>
</dbReference>
<dbReference type="SMART" id="SM00823">
    <property type="entry name" value="PKS_PP"/>
    <property type="match status" value="2"/>
</dbReference>
<evidence type="ECO:0000256" key="4">
    <source>
        <dbReference type="ARBA" id="ARBA00022679"/>
    </source>
</evidence>
<dbReference type="InterPro" id="IPR050091">
    <property type="entry name" value="PKS_NRPS_Biosynth_Enz"/>
</dbReference>
<feature type="compositionally biased region" description="Low complexity" evidence="7">
    <location>
        <begin position="1939"/>
        <end position="1949"/>
    </location>
</feature>
<dbReference type="Gene3D" id="1.10.1200.10">
    <property type="entry name" value="ACP-like"/>
    <property type="match status" value="2"/>
</dbReference>
<dbReference type="PROSITE" id="PS50075">
    <property type="entry name" value="CARRIER"/>
    <property type="match status" value="2"/>
</dbReference>
<dbReference type="GO" id="GO:0006633">
    <property type="term" value="P:fatty acid biosynthetic process"/>
    <property type="evidence" value="ECO:0007669"/>
    <property type="project" value="InterPro"/>
</dbReference>
<feature type="domain" description="Ketosynthase family 3 (KS3)" evidence="9">
    <location>
        <begin position="487"/>
        <end position="908"/>
    </location>
</feature>
<feature type="region of interest" description="Disordered" evidence="7">
    <location>
        <begin position="1939"/>
        <end position="1967"/>
    </location>
</feature>
<feature type="region of interest" description="Disordered" evidence="7">
    <location>
        <begin position="1742"/>
        <end position="1765"/>
    </location>
</feature>
<dbReference type="SMART" id="SM00822">
    <property type="entry name" value="PKS_KR"/>
    <property type="match status" value="1"/>
</dbReference>